<reference evidence="1" key="2">
    <citation type="journal article" date="2015" name="Data Brief">
        <title>Shoot transcriptome of the giant reed, Arundo donax.</title>
        <authorList>
            <person name="Barrero R.A."/>
            <person name="Guerrero F.D."/>
            <person name="Moolhuijzen P."/>
            <person name="Goolsby J.A."/>
            <person name="Tidwell J."/>
            <person name="Bellgard S.E."/>
            <person name="Bellgard M.I."/>
        </authorList>
    </citation>
    <scope>NUCLEOTIDE SEQUENCE</scope>
    <source>
        <tissue evidence="1">Shoot tissue taken approximately 20 cm above the soil surface</tissue>
    </source>
</reference>
<proteinExistence type="predicted"/>
<dbReference type="AlphaFoldDB" id="A0A0A9EM90"/>
<organism evidence="1">
    <name type="scientific">Arundo donax</name>
    <name type="common">Giant reed</name>
    <name type="synonym">Donax arundinaceus</name>
    <dbReference type="NCBI Taxonomy" id="35708"/>
    <lineage>
        <taxon>Eukaryota</taxon>
        <taxon>Viridiplantae</taxon>
        <taxon>Streptophyta</taxon>
        <taxon>Embryophyta</taxon>
        <taxon>Tracheophyta</taxon>
        <taxon>Spermatophyta</taxon>
        <taxon>Magnoliopsida</taxon>
        <taxon>Liliopsida</taxon>
        <taxon>Poales</taxon>
        <taxon>Poaceae</taxon>
        <taxon>PACMAD clade</taxon>
        <taxon>Arundinoideae</taxon>
        <taxon>Arundineae</taxon>
        <taxon>Arundo</taxon>
    </lineage>
</organism>
<dbReference type="EMBL" id="GBRH01196016">
    <property type="protein sequence ID" value="JAE01880.1"/>
    <property type="molecule type" value="Transcribed_RNA"/>
</dbReference>
<sequence>MFDSLARVVSSFASSSLAVCGKFKDRMKACQYYKKASERKIITNQF</sequence>
<evidence type="ECO:0000313" key="1">
    <source>
        <dbReference type="EMBL" id="JAE01880.1"/>
    </source>
</evidence>
<protein>
    <submittedName>
        <fullName evidence="1">Uncharacterized protein</fullName>
    </submittedName>
</protein>
<name>A0A0A9EM90_ARUDO</name>
<accession>A0A0A9EM90</accession>
<reference evidence="1" key="1">
    <citation type="submission" date="2014-09" db="EMBL/GenBank/DDBJ databases">
        <authorList>
            <person name="Magalhaes I.L.F."/>
            <person name="Oliveira U."/>
            <person name="Santos F.R."/>
            <person name="Vidigal T.H.D.A."/>
            <person name="Brescovit A.D."/>
            <person name="Santos A.J."/>
        </authorList>
    </citation>
    <scope>NUCLEOTIDE SEQUENCE</scope>
    <source>
        <tissue evidence="1">Shoot tissue taken approximately 20 cm above the soil surface</tissue>
    </source>
</reference>